<dbReference type="PANTHER" id="PTHR22603">
    <property type="entry name" value="CHOLINE/ETHANOALAMINE KINASE"/>
    <property type="match status" value="1"/>
</dbReference>
<dbReference type="STRING" id="4615.A0A199UVM9"/>
<dbReference type="EC" id="2.7.1.82" evidence="3"/>
<dbReference type="AlphaFoldDB" id="A0A199UVM9"/>
<keyword evidence="4" id="KW-0808">Transferase</keyword>
<comment type="pathway">
    <text evidence="1">Phospholipid metabolism; phosphatidylethanolamine biosynthesis; phosphatidylethanolamine from ethanolamine: step 1/3.</text>
</comment>
<dbReference type="InterPro" id="IPR011009">
    <property type="entry name" value="Kinase-like_dom_sf"/>
</dbReference>
<dbReference type="GO" id="GO:0005737">
    <property type="term" value="C:cytoplasm"/>
    <property type="evidence" value="ECO:0007669"/>
    <property type="project" value="TreeGrafter"/>
</dbReference>
<dbReference type="Gene3D" id="3.90.1200.10">
    <property type="match status" value="1"/>
</dbReference>
<feature type="non-terminal residue" evidence="4">
    <location>
        <position position="1"/>
    </location>
</feature>
<dbReference type="GO" id="GO:0004305">
    <property type="term" value="F:ethanolamine kinase activity"/>
    <property type="evidence" value="ECO:0007669"/>
    <property type="project" value="UniProtKB-EC"/>
</dbReference>
<evidence type="ECO:0000256" key="1">
    <source>
        <dbReference type="ARBA" id="ARBA00037883"/>
    </source>
</evidence>
<dbReference type="EMBL" id="LSRQ01004707">
    <property type="protein sequence ID" value="OAY68853.1"/>
    <property type="molecule type" value="Genomic_DNA"/>
</dbReference>
<proteinExistence type="inferred from homology"/>
<evidence type="ECO:0000256" key="2">
    <source>
        <dbReference type="ARBA" id="ARBA00038211"/>
    </source>
</evidence>
<reference evidence="4 5" key="1">
    <citation type="journal article" date="2016" name="DNA Res.">
        <title>The draft genome of MD-2 pineapple using hybrid error correction of long reads.</title>
        <authorList>
            <person name="Redwan R.M."/>
            <person name="Saidin A."/>
            <person name="Kumar S.V."/>
        </authorList>
    </citation>
    <scope>NUCLEOTIDE SEQUENCE [LARGE SCALE GENOMIC DNA]</scope>
    <source>
        <strain evidence="5">cv. MD2</strain>
        <tissue evidence="4">Leaf</tissue>
    </source>
</reference>
<evidence type="ECO:0000256" key="3">
    <source>
        <dbReference type="ARBA" id="ARBA00038874"/>
    </source>
</evidence>
<protein>
    <recommendedName>
        <fullName evidence="3">ethanolamine kinase</fullName>
        <ecNumber evidence="3">2.7.1.82</ecNumber>
    </recommendedName>
</protein>
<dbReference type="PANTHER" id="PTHR22603:SF66">
    <property type="entry name" value="ETHANOLAMINE KINASE"/>
    <property type="match status" value="1"/>
</dbReference>
<evidence type="ECO:0000313" key="4">
    <source>
        <dbReference type="EMBL" id="OAY68853.1"/>
    </source>
</evidence>
<sequence>VPDKDLEALHIETNTFRLASHIYWALWALIQAKVSPIDFDYLSYFFLRYDEYKKQKEFYLVKISLLDQE</sequence>
<organism evidence="4 5">
    <name type="scientific">Ananas comosus</name>
    <name type="common">Pineapple</name>
    <name type="synonym">Ananas ananas</name>
    <dbReference type="NCBI Taxonomy" id="4615"/>
    <lineage>
        <taxon>Eukaryota</taxon>
        <taxon>Viridiplantae</taxon>
        <taxon>Streptophyta</taxon>
        <taxon>Embryophyta</taxon>
        <taxon>Tracheophyta</taxon>
        <taxon>Spermatophyta</taxon>
        <taxon>Magnoliopsida</taxon>
        <taxon>Liliopsida</taxon>
        <taxon>Poales</taxon>
        <taxon>Bromeliaceae</taxon>
        <taxon>Bromelioideae</taxon>
        <taxon>Ananas</taxon>
    </lineage>
</organism>
<accession>A0A199UVM9</accession>
<gene>
    <name evidence="4" type="ORF">ACMD2_26102</name>
</gene>
<dbReference type="GO" id="GO:0006646">
    <property type="term" value="P:phosphatidylethanolamine biosynthetic process"/>
    <property type="evidence" value="ECO:0007669"/>
    <property type="project" value="TreeGrafter"/>
</dbReference>
<name>A0A199UVM9_ANACO</name>
<dbReference type="Pfam" id="PF01633">
    <property type="entry name" value="Choline_kinase"/>
    <property type="match status" value="1"/>
</dbReference>
<evidence type="ECO:0000313" key="5">
    <source>
        <dbReference type="Proteomes" id="UP000092600"/>
    </source>
</evidence>
<comment type="similarity">
    <text evidence="2">Belongs to the choline/ethanolamine kinase family.</text>
</comment>
<dbReference type="SUPFAM" id="SSF56112">
    <property type="entry name" value="Protein kinase-like (PK-like)"/>
    <property type="match status" value="1"/>
</dbReference>
<keyword evidence="4" id="KW-0418">Kinase</keyword>
<dbReference type="Proteomes" id="UP000092600">
    <property type="component" value="Unassembled WGS sequence"/>
</dbReference>
<comment type="caution">
    <text evidence="4">The sequence shown here is derived from an EMBL/GenBank/DDBJ whole genome shotgun (WGS) entry which is preliminary data.</text>
</comment>